<dbReference type="InterPro" id="IPR036390">
    <property type="entry name" value="WH_DNA-bd_sf"/>
</dbReference>
<dbReference type="Pfam" id="PF00392">
    <property type="entry name" value="GntR"/>
    <property type="match status" value="1"/>
</dbReference>
<reference evidence="8 9" key="1">
    <citation type="submission" date="2020-05" db="EMBL/GenBank/DDBJ databases">
        <title>Azospirillum oleiclasticum sp. nov, a nitrogen-fixing and heavy crude oil-emulsifying bacterium isolated from the crude oil of Yumen Oilfield.</title>
        <authorList>
            <person name="Wu D."/>
            <person name="Cai M."/>
            <person name="Zhang X."/>
        </authorList>
    </citation>
    <scope>NUCLEOTIDE SEQUENCE [LARGE SCALE GENOMIC DNA]</scope>
    <source>
        <strain evidence="8 9">ROY-1-1-2</strain>
    </source>
</reference>
<dbReference type="Gene3D" id="1.20.120.530">
    <property type="entry name" value="GntR ligand-binding domain-like"/>
    <property type="match status" value="1"/>
</dbReference>
<dbReference type="PROSITE" id="PS50949">
    <property type="entry name" value="HTH_GNTR"/>
    <property type="match status" value="1"/>
</dbReference>
<dbReference type="InterPro" id="IPR036388">
    <property type="entry name" value="WH-like_DNA-bd_sf"/>
</dbReference>
<evidence type="ECO:0000256" key="4">
    <source>
        <dbReference type="ARBA" id="ARBA00023163"/>
    </source>
</evidence>
<accession>A0ABX2T362</accession>
<dbReference type="PANTHER" id="PTHR43537:SF34">
    <property type="entry name" value="PYRUVATE DEHYDROGENASE COMPLEX REPRESSOR"/>
    <property type="match status" value="1"/>
</dbReference>
<keyword evidence="2" id="KW-0805">Transcription regulation</keyword>
<dbReference type="CDD" id="cd07377">
    <property type="entry name" value="WHTH_GntR"/>
    <property type="match status" value="1"/>
</dbReference>
<keyword evidence="9" id="KW-1185">Reference proteome</keyword>
<keyword evidence="3" id="KW-0238">DNA-binding</keyword>
<evidence type="ECO:0000256" key="6">
    <source>
        <dbReference type="ARBA" id="ARBA00039592"/>
    </source>
</evidence>
<dbReference type="PRINTS" id="PR00035">
    <property type="entry name" value="HTHGNTR"/>
</dbReference>
<dbReference type="Proteomes" id="UP000584642">
    <property type="component" value="Unassembled WGS sequence"/>
</dbReference>
<evidence type="ECO:0000259" key="7">
    <source>
        <dbReference type="PROSITE" id="PS50949"/>
    </source>
</evidence>
<evidence type="ECO:0000256" key="5">
    <source>
        <dbReference type="ARBA" id="ARBA00037357"/>
    </source>
</evidence>
<gene>
    <name evidence="8" type="ORF">HND93_02935</name>
</gene>
<evidence type="ECO:0000256" key="2">
    <source>
        <dbReference type="ARBA" id="ARBA00023015"/>
    </source>
</evidence>
<protein>
    <recommendedName>
        <fullName evidence="6">Pyruvate dehydrogenase complex repressor</fullName>
    </recommendedName>
</protein>
<evidence type="ECO:0000313" key="8">
    <source>
        <dbReference type="EMBL" id="NYZ18654.1"/>
    </source>
</evidence>
<proteinExistence type="predicted"/>
<dbReference type="InterPro" id="IPR011711">
    <property type="entry name" value="GntR_C"/>
</dbReference>
<dbReference type="InterPro" id="IPR000524">
    <property type="entry name" value="Tscrpt_reg_HTH_GntR"/>
</dbReference>
<dbReference type="SUPFAM" id="SSF46785">
    <property type="entry name" value="Winged helix' DNA-binding domain"/>
    <property type="match status" value="1"/>
</dbReference>
<sequence>MTGTIRPAKLSDAIAEHLEALILDGVLRPGEKLLPERDLALKLDVSRPSLRDALAKLEERGLLVTGRGGTHVARFLSGITDPLAAILHARPETTFDYFEFRTALEGLAAGLAAERANDLDRDAIRAIAARMRAAHAKGDPTEEADCDADLHLALYEAAHNVVILHVMRAMSDMLRQDVFFNRTELFVRPGVRDLLLDQHLAIADAVLAGDAAAARTHSEAHITFTAGTLRDIRAEEARREVSLRRIGRAELVDEGTSK</sequence>
<dbReference type="SMART" id="SM00895">
    <property type="entry name" value="FCD"/>
    <property type="match status" value="1"/>
</dbReference>
<evidence type="ECO:0000313" key="9">
    <source>
        <dbReference type="Proteomes" id="UP000584642"/>
    </source>
</evidence>
<dbReference type="InterPro" id="IPR008920">
    <property type="entry name" value="TF_FadR/GntR_C"/>
</dbReference>
<dbReference type="RefSeq" id="WP_180280378.1">
    <property type="nucleotide sequence ID" value="NZ_JABFDB010000001.1"/>
</dbReference>
<keyword evidence="4" id="KW-0804">Transcription</keyword>
<evidence type="ECO:0000256" key="3">
    <source>
        <dbReference type="ARBA" id="ARBA00023125"/>
    </source>
</evidence>
<name>A0ABX2T362_9PROT</name>
<dbReference type="Pfam" id="PF07729">
    <property type="entry name" value="FCD"/>
    <property type="match status" value="1"/>
</dbReference>
<dbReference type="SMART" id="SM00345">
    <property type="entry name" value="HTH_GNTR"/>
    <property type="match status" value="1"/>
</dbReference>
<dbReference type="SUPFAM" id="SSF48008">
    <property type="entry name" value="GntR ligand-binding domain-like"/>
    <property type="match status" value="1"/>
</dbReference>
<comment type="caution">
    <text evidence="8">The sequence shown here is derived from an EMBL/GenBank/DDBJ whole genome shotgun (WGS) entry which is preliminary data.</text>
</comment>
<feature type="domain" description="HTH gntR-type" evidence="7">
    <location>
        <begin position="8"/>
        <end position="75"/>
    </location>
</feature>
<dbReference type="PANTHER" id="PTHR43537">
    <property type="entry name" value="TRANSCRIPTIONAL REGULATOR, GNTR FAMILY"/>
    <property type="match status" value="1"/>
</dbReference>
<dbReference type="Gene3D" id="1.10.10.10">
    <property type="entry name" value="Winged helix-like DNA-binding domain superfamily/Winged helix DNA-binding domain"/>
    <property type="match status" value="1"/>
</dbReference>
<comment type="function">
    <text evidence="5">Transcriptional repressor for the pyruvate dehydrogenase complex genes aceEF and lpd.</text>
</comment>
<dbReference type="EMBL" id="JABFDB010000001">
    <property type="protein sequence ID" value="NYZ18654.1"/>
    <property type="molecule type" value="Genomic_DNA"/>
</dbReference>
<keyword evidence="1" id="KW-0678">Repressor</keyword>
<evidence type="ECO:0000256" key="1">
    <source>
        <dbReference type="ARBA" id="ARBA00022491"/>
    </source>
</evidence>
<organism evidence="8 9">
    <name type="scientific">Azospirillum oleiclasticum</name>
    <dbReference type="NCBI Taxonomy" id="2735135"/>
    <lineage>
        <taxon>Bacteria</taxon>
        <taxon>Pseudomonadati</taxon>
        <taxon>Pseudomonadota</taxon>
        <taxon>Alphaproteobacteria</taxon>
        <taxon>Rhodospirillales</taxon>
        <taxon>Azospirillaceae</taxon>
        <taxon>Azospirillum</taxon>
    </lineage>
</organism>